<dbReference type="AlphaFoldDB" id="A0A8E2E1T8"/>
<evidence type="ECO:0000256" key="1">
    <source>
        <dbReference type="SAM" id="MobiDB-lite"/>
    </source>
</evidence>
<accession>A0A8E2E1T8</accession>
<dbReference type="EMBL" id="KV745272">
    <property type="protein sequence ID" value="OCK75805.1"/>
    <property type="molecule type" value="Genomic_DNA"/>
</dbReference>
<gene>
    <name evidence="2" type="ORF">K432DRAFT_464826</name>
</gene>
<evidence type="ECO:0000313" key="3">
    <source>
        <dbReference type="Proteomes" id="UP000250266"/>
    </source>
</evidence>
<keyword evidence="3" id="KW-1185">Reference proteome</keyword>
<sequence length="162" mass="17644">MPVMPSATQANHPNLTPINFTWPHGAFEESDESDESDGVSIYGAQSGVAEDRQPRRTSVGPMRPMVIDENYDDSEDGSGSEAEDGEREKGLGECDVEDEVANDGAEEGKKNGRDQRCDIMEVEEPKMEKPGRGGEGTAGKIGKGKRRPTEDEEGRDAKRRSC</sequence>
<feature type="compositionally biased region" description="Acidic residues" evidence="1">
    <location>
        <begin position="28"/>
        <end position="37"/>
    </location>
</feature>
<feature type="compositionally biased region" description="Basic and acidic residues" evidence="1">
    <location>
        <begin position="106"/>
        <end position="132"/>
    </location>
</feature>
<reference evidence="2 3" key="1">
    <citation type="journal article" date="2016" name="Nat. Commun.">
        <title>Ectomycorrhizal ecology is imprinted in the genome of the dominant symbiotic fungus Cenococcum geophilum.</title>
        <authorList>
            <consortium name="DOE Joint Genome Institute"/>
            <person name="Peter M."/>
            <person name="Kohler A."/>
            <person name="Ohm R.A."/>
            <person name="Kuo A."/>
            <person name="Krutzmann J."/>
            <person name="Morin E."/>
            <person name="Arend M."/>
            <person name="Barry K.W."/>
            <person name="Binder M."/>
            <person name="Choi C."/>
            <person name="Clum A."/>
            <person name="Copeland A."/>
            <person name="Grisel N."/>
            <person name="Haridas S."/>
            <person name="Kipfer T."/>
            <person name="LaButti K."/>
            <person name="Lindquist E."/>
            <person name="Lipzen A."/>
            <person name="Maire R."/>
            <person name="Meier B."/>
            <person name="Mihaltcheva S."/>
            <person name="Molinier V."/>
            <person name="Murat C."/>
            <person name="Poggeler S."/>
            <person name="Quandt C.A."/>
            <person name="Sperisen C."/>
            <person name="Tritt A."/>
            <person name="Tisserant E."/>
            <person name="Crous P.W."/>
            <person name="Henrissat B."/>
            <person name="Nehls U."/>
            <person name="Egli S."/>
            <person name="Spatafora J.W."/>
            <person name="Grigoriev I.V."/>
            <person name="Martin F.M."/>
        </authorList>
    </citation>
    <scope>NUCLEOTIDE SEQUENCE [LARGE SCALE GENOMIC DNA]</scope>
    <source>
        <strain evidence="2 3">CBS 459.81</strain>
    </source>
</reference>
<organism evidence="2 3">
    <name type="scientific">Lepidopterella palustris CBS 459.81</name>
    <dbReference type="NCBI Taxonomy" id="1314670"/>
    <lineage>
        <taxon>Eukaryota</taxon>
        <taxon>Fungi</taxon>
        <taxon>Dikarya</taxon>
        <taxon>Ascomycota</taxon>
        <taxon>Pezizomycotina</taxon>
        <taxon>Dothideomycetes</taxon>
        <taxon>Pleosporomycetidae</taxon>
        <taxon>Mytilinidiales</taxon>
        <taxon>Argynnaceae</taxon>
        <taxon>Lepidopterella</taxon>
    </lineage>
</organism>
<feature type="region of interest" description="Disordered" evidence="1">
    <location>
        <begin position="1"/>
        <end position="162"/>
    </location>
</feature>
<dbReference type="Proteomes" id="UP000250266">
    <property type="component" value="Unassembled WGS sequence"/>
</dbReference>
<proteinExistence type="predicted"/>
<name>A0A8E2E1T8_9PEZI</name>
<protein>
    <submittedName>
        <fullName evidence="2">Uncharacterized protein</fullName>
    </submittedName>
</protein>
<feature type="compositionally biased region" description="Acidic residues" evidence="1">
    <location>
        <begin position="94"/>
        <end position="105"/>
    </location>
</feature>
<evidence type="ECO:0000313" key="2">
    <source>
        <dbReference type="EMBL" id="OCK75805.1"/>
    </source>
</evidence>
<feature type="compositionally biased region" description="Polar residues" evidence="1">
    <location>
        <begin position="1"/>
        <end position="19"/>
    </location>
</feature>
<feature type="compositionally biased region" description="Acidic residues" evidence="1">
    <location>
        <begin position="69"/>
        <end position="85"/>
    </location>
</feature>